<dbReference type="SUPFAM" id="SSF55961">
    <property type="entry name" value="Bet v1-like"/>
    <property type="match status" value="1"/>
</dbReference>
<dbReference type="GO" id="GO:0005737">
    <property type="term" value="C:cytoplasm"/>
    <property type="evidence" value="ECO:0007669"/>
    <property type="project" value="UniProtKB-ARBA"/>
</dbReference>
<dbReference type="OrthoDB" id="333905at2759"/>
<dbReference type="SMART" id="SM00234">
    <property type="entry name" value="START"/>
    <property type="match status" value="1"/>
</dbReference>
<keyword evidence="3" id="KW-1185">Reference proteome</keyword>
<evidence type="ECO:0000313" key="3">
    <source>
        <dbReference type="Proteomes" id="UP000243579"/>
    </source>
</evidence>
<feature type="domain" description="START" evidence="1">
    <location>
        <begin position="30"/>
        <end position="185"/>
    </location>
</feature>
<dbReference type="CDD" id="cd00177">
    <property type="entry name" value="START"/>
    <property type="match status" value="1"/>
</dbReference>
<protein>
    <recommendedName>
        <fullName evidence="1">START domain-containing protein</fullName>
    </recommendedName>
</protein>
<organism evidence="2 3">
    <name type="scientific">Achlya hypogyna</name>
    <name type="common">Oomycete</name>
    <name type="synonym">Protoachlya hypogyna</name>
    <dbReference type="NCBI Taxonomy" id="1202772"/>
    <lineage>
        <taxon>Eukaryota</taxon>
        <taxon>Sar</taxon>
        <taxon>Stramenopiles</taxon>
        <taxon>Oomycota</taxon>
        <taxon>Saprolegniomycetes</taxon>
        <taxon>Saprolegniales</taxon>
        <taxon>Achlyaceae</taxon>
        <taxon>Achlya</taxon>
    </lineage>
</organism>
<dbReference type="InterPro" id="IPR002913">
    <property type="entry name" value="START_lipid-bd_dom"/>
</dbReference>
<proteinExistence type="predicted"/>
<reference evidence="2 3" key="1">
    <citation type="journal article" date="2014" name="Genome Biol. Evol.">
        <title>The secreted proteins of Achlya hypogyna and Thraustotheca clavata identify the ancestral oomycete secretome and reveal gene acquisitions by horizontal gene transfer.</title>
        <authorList>
            <person name="Misner I."/>
            <person name="Blouin N."/>
            <person name="Leonard G."/>
            <person name="Richards T.A."/>
            <person name="Lane C.E."/>
        </authorList>
    </citation>
    <scope>NUCLEOTIDE SEQUENCE [LARGE SCALE GENOMIC DNA]</scope>
    <source>
        <strain evidence="2 3">ATCC 48635</strain>
    </source>
</reference>
<dbReference type="InterPro" id="IPR023393">
    <property type="entry name" value="START-like_dom_sf"/>
</dbReference>
<evidence type="ECO:0000313" key="2">
    <source>
        <dbReference type="EMBL" id="OQR92750.1"/>
    </source>
</evidence>
<comment type="caution">
    <text evidence="2">The sequence shown here is derived from an EMBL/GenBank/DDBJ whole genome shotgun (WGS) entry which is preliminary data.</text>
</comment>
<dbReference type="InterPro" id="IPR051213">
    <property type="entry name" value="START_lipid_transfer"/>
</dbReference>
<dbReference type="PANTHER" id="PTHR19308:SF14">
    <property type="entry name" value="START DOMAIN-CONTAINING PROTEIN"/>
    <property type="match status" value="1"/>
</dbReference>
<dbReference type="EMBL" id="JNBR01000444">
    <property type="protein sequence ID" value="OQR92750.1"/>
    <property type="molecule type" value="Genomic_DNA"/>
</dbReference>
<evidence type="ECO:0000259" key="1">
    <source>
        <dbReference type="PROSITE" id="PS50848"/>
    </source>
</evidence>
<dbReference type="GO" id="GO:0008289">
    <property type="term" value="F:lipid binding"/>
    <property type="evidence" value="ECO:0007669"/>
    <property type="project" value="InterPro"/>
</dbReference>
<dbReference type="Gene3D" id="3.30.530.20">
    <property type="match status" value="1"/>
</dbReference>
<dbReference type="Pfam" id="PF01852">
    <property type="entry name" value="START"/>
    <property type="match status" value="1"/>
</dbReference>
<dbReference type="Proteomes" id="UP000243579">
    <property type="component" value="Unassembled WGS sequence"/>
</dbReference>
<dbReference type="PANTHER" id="PTHR19308">
    <property type="entry name" value="PHOSPHATIDYLCHOLINE TRANSFER PROTEIN"/>
    <property type="match status" value="1"/>
</dbReference>
<dbReference type="AlphaFoldDB" id="A0A1V9Z4I8"/>
<dbReference type="STRING" id="1202772.A0A1V9Z4I8"/>
<sequence length="207" mass="22369">MEAAKYIALGHQSIVELLAKDAKADPTTVWSDAKLSHGVHVSRGVVEGNAWNCIKATSIVSCSADLLASKLTDPAEMSTFDEMTDNCRVVEVFGTTSVRYVQAKPVFPTTARDFLVVTAEERHGNTIVIGTKSTTHPAVPENPAFVRANTHVSGYIIRPRSAHECEVTLIVHMDLGGHMPAAVINLLSSSSPVKLLNHFQHLYGHTA</sequence>
<accession>A0A1V9Z4I8</accession>
<dbReference type="PROSITE" id="PS50848">
    <property type="entry name" value="START"/>
    <property type="match status" value="1"/>
</dbReference>
<gene>
    <name evidence="2" type="ORF">ACHHYP_03236</name>
</gene>
<name>A0A1V9Z4I8_ACHHY</name>